<dbReference type="PANTHER" id="PTHR15417:SF4">
    <property type="entry name" value="PROTEIN PHOSPHATASE 1 REGULATORY SUBUNIT 1A"/>
    <property type="match status" value="1"/>
</dbReference>
<comment type="function">
    <text evidence="7">Inhibitor of protein-phosphatase 1. This protein may be important in hormonal control of glycogen metabolism. Hormones that elevate intracellular cAMP increase I-1 activity in many tissues. I-1 activation may impose cAMP control over proteins that are not directly phosphorylated by PKA. Following a rise in intracellular calcium, I-1 is inactivated by calcineurin (or PP2B). Does not inhibit type-2 phosphatases.</text>
</comment>
<comment type="subunit">
    <text evidence="8">Interacts with PPP1R15A.</text>
</comment>
<evidence type="ECO:0000256" key="1">
    <source>
        <dbReference type="ARBA" id="ARBA00007775"/>
    </source>
</evidence>
<evidence type="ECO:0000256" key="7">
    <source>
        <dbReference type="ARBA" id="ARBA00037661"/>
    </source>
</evidence>
<proteinExistence type="inferred from homology"/>
<evidence type="ECO:0000256" key="3">
    <source>
        <dbReference type="ARBA" id="ARBA00022600"/>
    </source>
</evidence>
<dbReference type="GO" id="GO:0005737">
    <property type="term" value="C:cytoplasm"/>
    <property type="evidence" value="ECO:0007669"/>
    <property type="project" value="TreeGrafter"/>
</dbReference>
<evidence type="ECO:0000256" key="10">
    <source>
        <dbReference type="ARBA" id="ARBA00042082"/>
    </source>
</evidence>
<protein>
    <recommendedName>
        <fullName evidence="9">Protein phosphatase 1 regulatory subunit 1A</fullName>
    </recommendedName>
    <alternativeName>
        <fullName evidence="10">Protein phosphatase inhibitor 1</fullName>
    </alternativeName>
</protein>
<evidence type="ECO:0000313" key="12">
    <source>
        <dbReference type="Ensembl" id="ENSPCEP00000018607.1"/>
    </source>
</evidence>
<dbReference type="InterPro" id="IPR008466">
    <property type="entry name" value="PPP1R1A/B/C"/>
</dbReference>
<evidence type="ECO:0000256" key="9">
    <source>
        <dbReference type="ARBA" id="ARBA00040692"/>
    </source>
</evidence>
<dbReference type="GO" id="GO:0005977">
    <property type="term" value="P:glycogen metabolic process"/>
    <property type="evidence" value="ECO:0007669"/>
    <property type="project" value="UniProtKB-KW"/>
</dbReference>
<evidence type="ECO:0000256" key="11">
    <source>
        <dbReference type="SAM" id="MobiDB-lite"/>
    </source>
</evidence>
<dbReference type="PANTHER" id="PTHR15417">
    <property type="entry name" value="PROTEIN PHOSPHATASE INHIBITOR AND DOPAMINE- AND CAMP-REGULATED NEURONAL PHOSPHOPROTEIN"/>
    <property type="match status" value="1"/>
</dbReference>
<name>A0A8C8VMC0_9SAUR</name>
<keyword evidence="13" id="KW-1185">Reference proteome</keyword>
<dbReference type="GO" id="GO:0035556">
    <property type="term" value="P:intracellular signal transduction"/>
    <property type="evidence" value="ECO:0007669"/>
    <property type="project" value="TreeGrafter"/>
</dbReference>
<accession>A0A8C8VMC0</accession>
<sequence length="333" mass="36146">MEPNSPRKIQFTVPLLEPHLDPEAAEQIRRRRPTPATLVLSSDQSSPEIDEDRLPNPLLKVGALYLLHPALVFGLHLHLQCESRGAICPVLCLLGASPIPQQTIGTALVPPALVVLGLLCCAVSFSDLAFPLFAAGSGHVSQTEEEGLPYNPDHERYRVMHFIRFTLRLGIKNTRSGPISSPFLSGKGFCPLLLPSSTPSAISVLSNVLSVDVLSPLEPCSISLLIVPFVLPTILLCPFHSKQLLCSQPNVKGGLVSLGSGCGLGYPNAVHIPSSLRPLELGLGLVPFRTLLELWMSLKVVPCFPELLQSRTRFASHRQQSNRKENGEIGPWP</sequence>
<dbReference type="Proteomes" id="UP000694393">
    <property type="component" value="Unplaced"/>
</dbReference>
<evidence type="ECO:0000256" key="6">
    <source>
        <dbReference type="ARBA" id="ARBA00023277"/>
    </source>
</evidence>
<evidence type="ECO:0000256" key="5">
    <source>
        <dbReference type="ARBA" id="ARBA00023272"/>
    </source>
</evidence>
<reference evidence="12" key="2">
    <citation type="submission" date="2025-09" db="UniProtKB">
        <authorList>
            <consortium name="Ensembl"/>
        </authorList>
    </citation>
    <scope>IDENTIFICATION</scope>
</reference>
<keyword evidence="5" id="KW-0650">Protein phosphatase inhibitor</keyword>
<evidence type="ECO:0000256" key="4">
    <source>
        <dbReference type="ARBA" id="ARBA00022990"/>
    </source>
</evidence>
<keyword evidence="4" id="KW-0007">Acetylation</keyword>
<dbReference type="AlphaFoldDB" id="A0A8C8VMC0"/>
<reference evidence="12" key="1">
    <citation type="submission" date="2025-08" db="UniProtKB">
        <authorList>
            <consortium name="Ensembl"/>
        </authorList>
    </citation>
    <scope>IDENTIFICATION</scope>
</reference>
<evidence type="ECO:0000256" key="2">
    <source>
        <dbReference type="ARBA" id="ARBA00022553"/>
    </source>
</evidence>
<dbReference type="Pfam" id="PF05395">
    <property type="entry name" value="DARPP-32"/>
    <property type="match status" value="1"/>
</dbReference>
<keyword evidence="3" id="KW-0321">Glycogen metabolism</keyword>
<comment type="similarity">
    <text evidence="1">Belongs to the protein phosphatase inhibitor 1 family.</text>
</comment>
<evidence type="ECO:0000313" key="13">
    <source>
        <dbReference type="Proteomes" id="UP000694393"/>
    </source>
</evidence>
<dbReference type="GO" id="GO:0004864">
    <property type="term" value="F:protein phosphatase inhibitor activity"/>
    <property type="evidence" value="ECO:0007669"/>
    <property type="project" value="UniProtKB-KW"/>
</dbReference>
<feature type="region of interest" description="Disordered" evidence="11">
    <location>
        <begin position="22"/>
        <end position="51"/>
    </location>
</feature>
<organism evidence="12 13">
    <name type="scientific">Pelusios castaneus</name>
    <name type="common">West African mud turtle</name>
    <dbReference type="NCBI Taxonomy" id="367368"/>
    <lineage>
        <taxon>Eukaryota</taxon>
        <taxon>Metazoa</taxon>
        <taxon>Chordata</taxon>
        <taxon>Craniata</taxon>
        <taxon>Vertebrata</taxon>
        <taxon>Euteleostomi</taxon>
        <taxon>Archelosauria</taxon>
        <taxon>Testudinata</taxon>
        <taxon>Testudines</taxon>
        <taxon>Pleurodira</taxon>
        <taxon>Pelomedusidae</taxon>
        <taxon>Pelusios</taxon>
    </lineage>
</organism>
<keyword evidence="2" id="KW-0597">Phosphoprotein</keyword>
<keyword evidence="6" id="KW-0119">Carbohydrate metabolism</keyword>
<evidence type="ECO:0000256" key="8">
    <source>
        <dbReference type="ARBA" id="ARBA00038671"/>
    </source>
</evidence>
<dbReference type="Ensembl" id="ENSPCET00000019234.1">
    <property type="protein sequence ID" value="ENSPCEP00000018607.1"/>
    <property type="gene ID" value="ENSPCEG00000014497.1"/>
</dbReference>